<dbReference type="RefSeq" id="WP_105864406.1">
    <property type="nucleotide sequence ID" value="NZ_PUEJ01000009.1"/>
</dbReference>
<dbReference type="Pfam" id="PF20061">
    <property type="entry name" value="DUF6460"/>
    <property type="match status" value="1"/>
</dbReference>
<dbReference type="OrthoDB" id="8480887at2"/>
<keyword evidence="1" id="KW-0812">Transmembrane</keyword>
<name>A0A2S9Q7I3_9HYPH</name>
<organism evidence="3 4">
    <name type="scientific">Labrys okinawensis</name>
    <dbReference type="NCBI Taxonomy" id="346911"/>
    <lineage>
        <taxon>Bacteria</taxon>
        <taxon>Pseudomonadati</taxon>
        <taxon>Pseudomonadota</taxon>
        <taxon>Alphaproteobacteria</taxon>
        <taxon>Hyphomicrobiales</taxon>
        <taxon>Xanthobacteraceae</taxon>
        <taxon>Labrys</taxon>
    </lineage>
</organism>
<keyword evidence="1" id="KW-0472">Membrane</keyword>
<dbReference type="Proteomes" id="UP000237682">
    <property type="component" value="Unassembled WGS sequence"/>
</dbReference>
<gene>
    <name evidence="3" type="ORF">C5L14_23010</name>
</gene>
<protein>
    <submittedName>
        <fullName evidence="3">Integrase</fullName>
    </submittedName>
</protein>
<feature type="transmembrane region" description="Helical" evidence="1">
    <location>
        <begin position="62"/>
        <end position="83"/>
    </location>
</feature>
<evidence type="ECO:0000259" key="2">
    <source>
        <dbReference type="Pfam" id="PF20061"/>
    </source>
</evidence>
<feature type="domain" description="DUF6460" evidence="2">
    <location>
        <begin position="53"/>
        <end position="85"/>
    </location>
</feature>
<feature type="transmembrane region" description="Helical" evidence="1">
    <location>
        <begin position="12"/>
        <end position="33"/>
    </location>
</feature>
<evidence type="ECO:0000313" key="3">
    <source>
        <dbReference type="EMBL" id="PRH85317.1"/>
    </source>
</evidence>
<comment type="caution">
    <text evidence="3">The sequence shown here is derived from an EMBL/GenBank/DDBJ whole genome shotgun (WGS) entry which is preliminary data.</text>
</comment>
<proteinExistence type="predicted"/>
<dbReference type="AlphaFoldDB" id="A0A2S9Q7I3"/>
<keyword evidence="1" id="KW-1133">Transmembrane helix</keyword>
<evidence type="ECO:0000256" key="1">
    <source>
        <dbReference type="SAM" id="Phobius"/>
    </source>
</evidence>
<keyword evidence="4" id="KW-1185">Reference proteome</keyword>
<dbReference type="EMBL" id="PUEJ01000009">
    <property type="protein sequence ID" value="PRH85317.1"/>
    <property type="molecule type" value="Genomic_DNA"/>
</dbReference>
<sequence length="92" mass="10052">MAGLEKFMGGSVMGTIIKLVVVSVAVGLVLAWLDLTPWELLARLRHFLERLSAQGFGMIKDLFGYFLLGAVIVIPVWLVLRLLKSAPSGGRK</sequence>
<dbReference type="InterPro" id="IPR045594">
    <property type="entry name" value="DUF6460"/>
</dbReference>
<evidence type="ECO:0000313" key="4">
    <source>
        <dbReference type="Proteomes" id="UP000237682"/>
    </source>
</evidence>
<accession>A0A2S9Q7I3</accession>
<reference evidence="3 4" key="1">
    <citation type="submission" date="2018-02" db="EMBL/GenBank/DDBJ databases">
        <title>Whole genome sequencing of endophytic bacterium.</title>
        <authorList>
            <person name="Eedara R."/>
            <person name="Podile A.R."/>
        </authorList>
    </citation>
    <scope>NUCLEOTIDE SEQUENCE [LARGE SCALE GENOMIC DNA]</scope>
    <source>
        <strain evidence="3 4">RP1T</strain>
    </source>
</reference>